<reference evidence="1" key="1">
    <citation type="submission" date="2022-11" db="EMBL/GenBank/DDBJ databases">
        <title>Genome Resource of Sclerotinia nivalis Strain SnTB1, a Plant Pathogen Isolated from American Ginseng.</title>
        <authorList>
            <person name="Fan S."/>
        </authorList>
    </citation>
    <scope>NUCLEOTIDE SEQUENCE</scope>
    <source>
        <strain evidence="1">SnTB1</strain>
    </source>
</reference>
<sequence length="82" mass="9225">MYNGRILGLNQAVADGQPPEKMPEAPISEMARQMIRTLELDAVALMADAISKVRKAELNSHFTLNWVNNLPYVGWKDIDISR</sequence>
<comment type="caution">
    <text evidence="1">The sequence shown here is derived from an EMBL/GenBank/DDBJ whole genome shotgun (WGS) entry which is preliminary data.</text>
</comment>
<dbReference type="Proteomes" id="UP001152300">
    <property type="component" value="Unassembled WGS sequence"/>
</dbReference>
<gene>
    <name evidence="1" type="ORF">OCU04_001593</name>
</gene>
<keyword evidence="2" id="KW-1185">Reference proteome</keyword>
<evidence type="ECO:0000313" key="1">
    <source>
        <dbReference type="EMBL" id="KAJ8071258.1"/>
    </source>
</evidence>
<dbReference type="EMBL" id="JAPEIS010000001">
    <property type="protein sequence ID" value="KAJ8071258.1"/>
    <property type="molecule type" value="Genomic_DNA"/>
</dbReference>
<organism evidence="1 2">
    <name type="scientific">Sclerotinia nivalis</name>
    <dbReference type="NCBI Taxonomy" id="352851"/>
    <lineage>
        <taxon>Eukaryota</taxon>
        <taxon>Fungi</taxon>
        <taxon>Dikarya</taxon>
        <taxon>Ascomycota</taxon>
        <taxon>Pezizomycotina</taxon>
        <taxon>Leotiomycetes</taxon>
        <taxon>Helotiales</taxon>
        <taxon>Sclerotiniaceae</taxon>
        <taxon>Sclerotinia</taxon>
    </lineage>
</organism>
<name>A0A9X0AZH9_9HELO</name>
<protein>
    <submittedName>
        <fullName evidence="1">Uncharacterized protein</fullName>
    </submittedName>
</protein>
<proteinExistence type="predicted"/>
<dbReference type="AlphaFoldDB" id="A0A9X0AZH9"/>
<accession>A0A9X0AZH9</accession>
<evidence type="ECO:0000313" key="2">
    <source>
        <dbReference type="Proteomes" id="UP001152300"/>
    </source>
</evidence>